<proteinExistence type="predicted"/>
<evidence type="ECO:0000313" key="1">
    <source>
        <dbReference type="EMBL" id="ABO56751.1"/>
    </source>
</evidence>
<dbReference type="EMBL" id="CP000615">
    <property type="protein sequence ID" value="ABO56751.1"/>
    <property type="molecule type" value="Genomic_DNA"/>
</dbReference>
<gene>
    <name evidence="1" type="ordered locus">Bcep1808_3768</name>
</gene>
<name>A4JKE8_BURVG</name>
<dbReference type="HOGENOM" id="CLU_2205132_0_0_4"/>
<dbReference type="Proteomes" id="UP000002287">
    <property type="component" value="Chromosome 2"/>
</dbReference>
<organism evidence="1 2">
    <name type="scientific">Burkholderia vietnamiensis (strain G4 / LMG 22486)</name>
    <name type="common">Burkholderia cepacia (strain R1808)</name>
    <dbReference type="NCBI Taxonomy" id="269482"/>
    <lineage>
        <taxon>Bacteria</taxon>
        <taxon>Pseudomonadati</taxon>
        <taxon>Pseudomonadota</taxon>
        <taxon>Betaproteobacteria</taxon>
        <taxon>Burkholderiales</taxon>
        <taxon>Burkholderiaceae</taxon>
        <taxon>Burkholderia</taxon>
        <taxon>Burkholderia cepacia complex</taxon>
    </lineage>
</organism>
<reference evidence="2" key="1">
    <citation type="submission" date="2007-03" db="EMBL/GenBank/DDBJ databases">
        <title>Complete sequence of chromosome 2 of Burkholderia vietnamiensis G4.</title>
        <authorList>
            <consortium name="US DOE Joint Genome Institute"/>
            <person name="Copeland A."/>
            <person name="Lucas S."/>
            <person name="Lapidus A."/>
            <person name="Barry K."/>
            <person name="Detter J.C."/>
            <person name="Glavina del Rio T."/>
            <person name="Hammon N."/>
            <person name="Israni S."/>
            <person name="Dalin E."/>
            <person name="Tice H."/>
            <person name="Pitluck S."/>
            <person name="Chain P."/>
            <person name="Malfatti S."/>
            <person name="Shin M."/>
            <person name="Vergez L."/>
            <person name="Schmutz J."/>
            <person name="Larimer F."/>
            <person name="Land M."/>
            <person name="Hauser L."/>
            <person name="Kyrpides N."/>
            <person name="Tiedje J."/>
            <person name="Richardson P."/>
        </authorList>
    </citation>
    <scope>NUCLEOTIDE SEQUENCE [LARGE SCALE GENOMIC DNA]</scope>
    <source>
        <strain evidence="2">G4 / LMG 22486</strain>
    </source>
</reference>
<protein>
    <submittedName>
        <fullName evidence="1">Uncharacterized protein</fullName>
    </submittedName>
</protein>
<evidence type="ECO:0000313" key="2">
    <source>
        <dbReference type="Proteomes" id="UP000002287"/>
    </source>
</evidence>
<accession>A4JKE8</accession>
<dbReference type="KEGG" id="bvi:Bcep1808_3768"/>
<dbReference type="AlphaFoldDB" id="A4JKE8"/>
<sequence>MRSSDTEERVARAAGGEDDESGLFVIRSASAGLPPTSATHFRTWQLRTVRASIVFATFRRRLSFDYVDVYRSKSQSPLGYRLPGSQSKLCRYTSGRPSPFRPARRDP</sequence>